<dbReference type="Gene3D" id="3.40.50.720">
    <property type="entry name" value="NAD(P)-binding Rossmann-like Domain"/>
    <property type="match status" value="1"/>
</dbReference>
<proteinExistence type="predicted"/>
<dbReference type="EC" id="4.3.1.12" evidence="1"/>
<dbReference type="Pfam" id="PF02423">
    <property type="entry name" value="OCD_Mu_crystall"/>
    <property type="match status" value="1"/>
</dbReference>
<protein>
    <submittedName>
        <fullName evidence="1">Ornithine cyclodeaminase</fullName>
        <ecNumber evidence="1">4.3.1.12</ecNumber>
    </submittedName>
</protein>
<keyword evidence="1" id="KW-0456">Lyase</keyword>
<dbReference type="RefSeq" id="WP_077109905.1">
    <property type="nucleotide sequence ID" value="NZ_JAFBFH010000005.1"/>
</dbReference>
<dbReference type="InterPro" id="IPR003462">
    <property type="entry name" value="ODC_Mu_crystall"/>
</dbReference>
<keyword evidence="2" id="KW-1185">Reference proteome</keyword>
<dbReference type="Gene3D" id="3.30.1780.10">
    <property type="entry name" value="ornithine cyclodeaminase, domain 1"/>
    <property type="match status" value="1"/>
</dbReference>
<dbReference type="PIRSF" id="PIRSF001439">
    <property type="entry name" value="CryM"/>
    <property type="match status" value="1"/>
</dbReference>
<dbReference type="PANTHER" id="PTHR13812:SF19">
    <property type="entry name" value="KETIMINE REDUCTASE MU-CRYSTALLIN"/>
    <property type="match status" value="1"/>
</dbReference>
<dbReference type="PANTHER" id="PTHR13812">
    <property type="entry name" value="KETIMINE REDUCTASE MU-CRYSTALLIN"/>
    <property type="match status" value="1"/>
</dbReference>
<name>A0ABS2R3C2_9BACI</name>
<dbReference type="InterPro" id="IPR036291">
    <property type="entry name" value="NAD(P)-bd_dom_sf"/>
</dbReference>
<dbReference type="EMBL" id="JAFBFH010000005">
    <property type="protein sequence ID" value="MBM7714138.1"/>
    <property type="molecule type" value="Genomic_DNA"/>
</dbReference>
<evidence type="ECO:0000313" key="2">
    <source>
        <dbReference type="Proteomes" id="UP000823485"/>
    </source>
</evidence>
<dbReference type="InterPro" id="IPR023401">
    <property type="entry name" value="ODC_N"/>
</dbReference>
<accession>A0ABS2R3C2</accession>
<comment type="caution">
    <text evidence="1">The sequence shown here is derived from an EMBL/GenBank/DDBJ whole genome shotgun (WGS) entry which is preliminary data.</text>
</comment>
<evidence type="ECO:0000313" key="1">
    <source>
        <dbReference type="EMBL" id="MBM7714138.1"/>
    </source>
</evidence>
<reference evidence="1 2" key="1">
    <citation type="submission" date="2021-01" db="EMBL/GenBank/DDBJ databases">
        <title>Genomic Encyclopedia of Type Strains, Phase IV (KMG-IV): sequencing the most valuable type-strain genomes for metagenomic binning, comparative biology and taxonomic classification.</title>
        <authorList>
            <person name="Goeker M."/>
        </authorList>
    </citation>
    <scope>NUCLEOTIDE SEQUENCE [LARGE SCALE GENOMIC DNA]</scope>
    <source>
        <strain evidence="1 2">DSM 105453</strain>
    </source>
</reference>
<gene>
    <name evidence="1" type="ORF">JOC94_001110</name>
</gene>
<dbReference type="GO" id="GO:0008473">
    <property type="term" value="F:ornithine cyclodeaminase activity"/>
    <property type="evidence" value="ECO:0007669"/>
    <property type="project" value="UniProtKB-EC"/>
</dbReference>
<dbReference type="Proteomes" id="UP000823485">
    <property type="component" value="Unassembled WGS sequence"/>
</dbReference>
<dbReference type="SUPFAM" id="SSF51735">
    <property type="entry name" value="NAD(P)-binding Rossmann-fold domains"/>
    <property type="match status" value="1"/>
</dbReference>
<organism evidence="1 2">
    <name type="scientific">Siminovitchia thermophila</name>
    <dbReference type="NCBI Taxonomy" id="1245522"/>
    <lineage>
        <taxon>Bacteria</taxon>
        <taxon>Bacillati</taxon>
        <taxon>Bacillota</taxon>
        <taxon>Bacilli</taxon>
        <taxon>Bacillales</taxon>
        <taxon>Bacillaceae</taxon>
        <taxon>Siminovitchia</taxon>
    </lineage>
</organism>
<sequence length="322" mass="35600">MLLLGEKDIQKAIHITQITDSLEHAYKLYHQKQFVMGQRMQLSTGENTFLLMPCIAAESIGTKIVSVFPDNIETPVTQGLMILLCGKSGQVKAILNGTTLTNMRTGSLGGLAVRHLAKRDAKIIGLVGLGAQGLHQLTAACKERDFNKIVLWNRSRPKTEAFIEKLKLKIAPDIDITAEDSLEKLVKQSDIVITATTSKQPVLPNNQHIYSGKLIIGIGSFRVDMREFPEALFKGASRMYIDTLDAKNETGDVIDPLKNAWMAPRQIIPFSNVIVNKVGAINRTDERPVLFKSTGMALFDLVAALKIYESAVQRNIGQKVYL</sequence>